<feature type="compositionally biased region" description="Acidic residues" evidence="1">
    <location>
        <begin position="1167"/>
        <end position="1177"/>
    </location>
</feature>
<feature type="region of interest" description="Disordered" evidence="1">
    <location>
        <begin position="134"/>
        <end position="185"/>
    </location>
</feature>
<feature type="compositionally biased region" description="Polar residues" evidence="1">
    <location>
        <begin position="2457"/>
        <end position="2495"/>
    </location>
</feature>
<feature type="region of interest" description="Disordered" evidence="1">
    <location>
        <begin position="1054"/>
        <end position="1102"/>
    </location>
</feature>
<feature type="signal peptide" evidence="2">
    <location>
        <begin position="1"/>
        <end position="19"/>
    </location>
</feature>
<feature type="compositionally biased region" description="Basic and acidic residues" evidence="1">
    <location>
        <begin position="2688"/>
        <end position="2706"/>
    </location>
</feature>
<evidence type="ECO:0000256" key="1">
    <source>
        <dbReference type="SAM" id="MobiDB-lite"/>
    </source>
</evidence>
<feature type="chain" id="PRO_5029744182" evidence="2">
    <location>
        <begin position="20"/>
        <end position="2742"/>
    </location>
</feature>
<feature type="compositionally biased region" description="Acidic residues" evidence="1">
    <location>
        <begin position="172"/>
        <end position="181"/>
    </location>
</feature>
<evidence type="ECO:0000313" key="4">
    <source>
        <dbReference type="Proteomes" id="UP000594262"/>
    </source>
</evidence>
<feature type="compositionally biased region" description="Basic and acidic residues" evidence="1">
    <location>
        <begin position="527"/>
        <end position="546"/>
    </location>
</feature>
<feature type="compositionally biased region" description="Basic and acidic residues" evidence="1">
    <location>
        <begin position="2391"/>
        <end position="2409"/>
    </location>
</feature>
<name>A0A7M5WLY0_9CNID</name>
<feature type="compositionally biased region" description="Basic and acidic residues" evidence="1">
    <location>
        <begin position="1764"/>
        <end position="1846"/>
    </location>
</feature>
<feature type="compositionally biased region" description="Low complexity" evidence="1">
    <location>
        <begin position="2573"/>
        <end position="2588"/>
    </location>
</feature>
<feature type="compositionally biased region" description="Polar residues" evidence="1">
    <location>
        <begin position="576"/>
        <end position="588"/>
    </location>
</feature>
<evidence type="ECO:0000256" key="2">
    <source>
        <dbReference type="SAM" id="SignalP"/>
    </source>
</evidence>
<feature type="compositionally biased region" description="Basic and acidic residues" evidence="1">
    <location>
        <begin position="1738"/>
        <end position="1756"/>
    </location>
</feature>
<feature type="compositionally biased region" description="Low complexity" evidence="1">
    <location>
        <begin position="221"/>
        <end position="232"/>
    </location>
</feature>
<feature type="region of interest" description="Disordered" evidence="1">
    <location>
        <begin position="299"/>
        <end position="336"/>
    </location>
</feature>
<dbReference type="GeneID" id="136801141"/>
<feature type="compositionally biased region" description="Basic and acidic residues" evidence="1">
    <location>
        <begin position="1908"/>
        <end position="2015"/>
    </location>
</feature>
<feature type="compositionally biased region" description="Polar residues" evidence="1">
    <location>
        <begin position="2589"/>
        <end position="2600"/>
    </location>
</feature>
<keyword evidence="2" id="KW-0732">Signal</keyword>
<feature type="compositionally biased region" description="Polar residues" evidence="1">
    <location>
        <begin position="2410"/>
        <end position="2421"/>
    </location>
</feature>
<reference evidence="3" key="1">
    <citation type="submission" date="2021-01" db="UniProtKB">
        <authorList>
            <consortium name="EnsemblMetazoa"/>
        </authorList>
    </citation>
    <scope>IDENTIFICATION</scope>
</reference>
<feature type="region of interest" description="Disordered" evidence="1">
    <location>
        <begin position="2388"/>
        <end position="2610"/>
    </location>
</feature>
<feature type="compositionally biased region" description="Polar residues" evidence="1">
    <location>
        <begin position="2068"/>
        <end position="2091"/>
    </location>
</feature>
<feature type="compositionally biased region" description="Basic and acidic residues" evidence="1">
    <location>
        <begin position="1380"/>
        <end position="1444"/>
    </location>
</feature>
<dbReference type="Proteomes" id="UP000594262">
    <property type="component" value="Unplaced"/>
</dbReference>
<feature type="compositionally biased region" description="Polar residues" evidence="1">
    <location>
        <begin position="498"/>
        <end position="512"/>
    </location>
</feature>
<feature type="region of interest" description="Disordered" evidence="1">
    <location>
        <begin position="1376"/>
        <end position="2091"/>
    </location>
</feature>
<feature type="compositionally biased region" description="Basic and acidic residues" evidence="1">
    <location>
        <begin position="1244"/>
        <end position="1347"/>
    </location>
</feature>
<feature type="compositionally biased region" description="Basic and acidic residues" evidence="1">
    <location>
        <begin position="1854"/>
        <end position="1901"/>
    </location>
</feature>
<keyword evidence="4" id="KW-1185">Reference proteome</keyword>
<accession>A0A7M5WLY0</accession>
<feature type="compositionally biased region" description="Basic and acidic residues" evidence="1">
    <location>
        <begin position="2022"/>
        <end position="2047"/>
    </location>
</feature>
<feature type="compositionally biased region" description="Basic and acidic residues" evidence="1">
    <location>
        <begin position="2427"/>
        <end position="2441"/>
    </location>
</feature>
<feature type="region of interest" description="Disordered" evidence="1">
    <location>
        <begin position="221"/>
        <end position="277"/>
    </location>
</feature>
<feature type="compositionally biased region" description="Basic and acidic residues" evidence="1">
    <location>
        <begin position="2498"/>
        <end position="2541"/>
    </location>
</feature>
<feature type="compositionally biased region" description="Basic and acidic residues" evidence="1">
    <location>
        <begin position="1208"/>
        <end position="1220"/>
    </location>
</feature>
<feature type="compositionally biased region" description="Basic and acidic residues" evidence="1">
    <location>
        <begin position="1451"/>
        <end position="1642"/>
    </location>
</feature>
<feature type="compositionally biased region" description="Polar residues" evidence="1">
    <location>
        <begin position="233"/>
        <end position="244"/>
    </location>
</feature>
<dbReference type="EnsemblMetazoa" id="CLYHEMT010406.3">
    <property type="protein sequence ID" value="CLYHEMP010406.3"/>
    <property type="gene ID" value="CLYHEMG010406"/>
</dbReference>
<feature type="compositionally biased region" description="Basic and acidic residues" evidence="1">
    <location>
        <begin position="1660"/>
        <end position="1673"/>
    </location>
</feature>
<feature type="compositionally biased region" description="Basic and acidic residues" evidence="1">
    <location>
        <begin position="245"/>
        <end position="263"/>
    </location>
</feature>
<feature type="compositionally biased region" description="Polar residues" evidence="1">
    <location>
        <begin position="1648"/>
        <end position="1659"/>
    </location>
</feature>
<feature type="compositionally biased region" description="Polar residues" evidence="1">
    <location>
        <begin position="2547"/>
        <end position="2572"/>
    </location>
</feature>
<feature type="region of interest" description="Disordered" evidence="1">
    <location>
        <begin position="2627"/>
        <end position="2742"/>
    </location>
</feature>
<protein>
    <submittedName>
        <fullName evidence="3">Uncharacterized protein</fullName>
    </submittedName>
</protein>
<feature type="compositionally biased region" description="Polar residues" evidence="1">
    <location>
        <begin position="2644"/>
        <end position="2656"/>
    </location>
</feature>
<feature type="region of interest" description="Disordered" evidence="1">
    <location>
        <begin position="1134"/>
        <end position="1350"/>
    </location>
</feature>
<organism evidence="3 4">
    <name type="scientific">Clytia hemisphaerica</name>
    <dbReference type="NCBI Taxonomy" id="252671"/>
    <lineage>
        <taxon>Eukaryota</taxon>
        <taxon>Metazoa</taxon>
        <taxon>Cnidaria</taxon>
        <taxon>Hydrozoa</taxon>
        <taxon>Hydroidolina</taxon>
        <taxon>Leptothecata</taxon>
        <taxon>Obeliida</taxon>
        <taxon>Clytiidae</taxon>
        <taxon>Clytia</taxon>
    </lineage>
</organism>
<feature type="compositionally biased region" description="Basic residues" evidence="1">
    <location>
        <begin position="2725"/>
        <end position="2736"/>
    </location>
</feature>
<feature type="compositionally biased region" description="Low complexity" evidence="1">
    <location>
        <begin position="304"/>
        <end position="317"/>
    </location>
</feature>
<feature type="compositionally biased region" description="Basic and acidic residues" evidence="1">
    <location>
        <begin position="1692"/>
        <end position="1707"/>
    </location>
</feature>
<dbReference type="RefSeq" id="XP_066913864.1">
    <property type="nucleotide sequence ID" value="XM_067057763.1"/>
</dbReference>
<feature type="compositionally biased region" description="Basic and acidic residues" evidence="1">
    <location>
        <begin position="2249"/>
        <end position="2260"/>
    </location>
</feature>
<feature type="region of interest" description="Disordered" evidence="1">
    <location>
        <begin position="487"/>
        <end position="610"/>
    </location>
</feature>
<feature type="compositionally biased region" description="Polar residues" evidence="1">
    <location>
        <begin position="2628"/>
        <end position="2637"/>
    </location>
</feature>
<feature type="compositionally biased region" description="Polar residues" evidence="1">
    <location>
        <begin position="2239"/>
        <end position="2248"/>
    </location>
</feature>
<feature type="region of interest" description="Disordered" evidence="1">
    <location>
        <begin position="2239"/>
        <end position="2260"/>
    </location>
</feature>
<feature type="compositionally biased region" description="Polar residues" evidence="1">
    <location>
        <begin position="1153"/>
        <end position="1162"/>
    </location>
</feature>
<feature type="compositionally biased region" description="Basic and acidic residues" evidence="1">
    <location>
        <begin position="2601"/>
        <end position="2610"/>
    </location>
</feature>
<evidence type="ECO:0000313" key="3">
    <source>
        <dbReference type="EnsemblMetazoa" id="CLYHEMP010406.3"/>
    </source>
</evidence>
<sequence>MMVWFRIMVLSFLAYTVTTQELQKAHFQIDHEAGRLKIEASKDEADIDFGNDKIDLLLKPGDVKRPAVEVADIFGHGKDKTRDNIHEEPQAKTLDEPVRNITWKGRINEEDRGLEADAHVLKTLKVLREMVLSEKERNGSKKKTPRFHSNDETLDQANSIIDKVEKTNNGDSSEDYEEEHPEDAKYAEKAKEILKDDAIESYTNNTKIEGLKITDESNVTSVDVDSTSSSTNLISEPNNVTQDDLSSKNHFNETDDSSKKEPSDSQMSAVGGTTLEQKKHISKFITDTFGIDLTKVASDNNAKSTSTSGNLQSSSESAKNITSENKIGKSSDNIETSENAHTIVALKQPETQNKQSHQNVTLNVSNVDEHNTDRNNSLYGPENKTVSIMEEQKISDKFSKDNKSAFGTSQAKNSTQIGNHVIDTQKENADLSVPYINTTLDHEDKIADQKVAEALGLTEKEDQIDDAANKIEKIKKAISRFVESSNPIEVDTDKDAKTNGQNTDPNKVQNTDQNKDKENNNKTIFIDGRESANGDKDKTFKEDSTKQHKQNNGTLEEKITESFKTGTTSDNKKPNDNNVDSSMISNADGTLPKKAFHNNTDSINESKEKQIMGTAKLANDSRNVNTDEKQTASPKEVTNAEMPAINLDELSIDRELEQVQKASEILYSQLSKMNPTPDSPEEKAYGSVTNKATLNATNEQFASPVHIANAQNFTEGVKESNEHKRVQRQAKKRTIVAWVPAQMKHHGHQMKKNRRSNILQTTRRETKTLNGFLSKFLKHKRNKIRRKNGKRSSVHHQIAKKRKRSKVKHLKNKRHPKVGDNEVKNAVATLESLLLEKQRLTSHRKPLSHVIERRNKIRTRYDDQDVFSRPIDPTTSWFKRDLKATSDDYYPSPQIYKAPIRDQNEIRSQISQTSNNKDVKAQTRSAFKSPEELEKELIAKVEKAKRLLKENFVDKKNKTLDEDTKVDSILYDKYQKQNVALTRKLGHILNDSKAVDNVLNKLDNEDVKKEEELNKKYKVITTTADDIYSKDKEILEEQLDRANNTAIDDLRRDKTDLANNGDGGYIDDGDPVARDSAPRSGFASRNTTQDEDPHSKLGFKARSYKNSSSVEMVDYARNSTISVPDHAKAESELHSMIDLTTSTDLKNAVSPYERSNTTSMEQAANENAEEPETDDSIYPEASVTKTSKIIDEDNGSGQIPKGFASPGNDDKMESNSDEKSLTNSNPEDYYLAYEKAEYGNAADKNIKEDKDVKTLAKPGKDGDSDAKLSESKTKGEEETKEKKEEKDKENSKVEDAEKDKSTNKDSGSDSKKSSKENESESVSNKDDKKVSDDKDAELKKQKLKEANSRITHVQLAGPNSMGFGLALNNNTFQNALTNNTKEKSNKDGTKVKGDKEGKEETGVLKLKDEESKTNVEKDEEKKLRKDEEDEEMKEKKVSEDKKLGSETLKMNNEERKTDEEKDEEKKLPKDEQEKVSDEEMKKSRKNEGEDSEEKKMKKEEDKEKNNDKENVKVEKLQSDKKKTNEEEEMKNASEEEKMLIDEGLRPEEKLSKNEKNKQKEEKLRKEEVGTHAQKDNQKKKEEKELRKEIDEELENGKKEEKNGQEENKTKASQQQHEDQAGKSDEKKKLDQSEDVSEMKNTDDENENPKNSTSTQSMTTSKEKSADDSKAVDGKDEEEKEEKIQNEEQEQNVSEKEEAKMSQLEDSKVQNTKSNELVADQSYHDNMPMGGMGIPQSRLLEEAGKLDEQKMAQKLDKNEEEENIKEDKKGSSELNKDMLKKIGDKKKESDESKSDVFKDDGDKIKKAKNDGDKEKKKDEEKVTDVNKKLAKEKNDGDKKTANKENVRDNTIGLKSDGDEKKEDKEKVPEVNKKIEEDKNNGDKKTEDKENDGDKKTEDKGSDGNEDQAAGEKEMKKSKELEIEEKITLAADKDKGDKKDNDNNDERVSEVKNDGDNNKETIELAEQGKQKKPLSRMEKEFEKALKEKEKEKKEEAKETKEVSKPSKDSKSSLDDKQIMAYEAEIQKQKSKSTKESEKQKNSQSDDGKNPSKTNQQLESGKAPNELKASSEATNQGGSIGPSSANQNQGSEISANQMKGISGSANQNPVDDVYSTMAALANKESLKSLEEKVSSNQNSVSNITSVQNQAVLLHQNNMTLNTLSNQQMNQSELANQNGFRSELTNQNGFQQAFHQKKKEDDHFVTTMGKEAPLITFREDKTKNESLKHMVKELRESLDAVDNSQTGISNDTNIHRPGETKHDVTESISNKEETAVQKIKDIKALQAKALKNRENAKQLFKAYKVLKAYKSLLQTMKNRNKTGEMLKTLSNYTEGSLQYMNDKVKEKASARALGDTTSQEQVAEGEMMKLKKIDEAKEKEIASKGINEYLGSSQKMEDLSKTTESSKRGEKVSNESSQHQGNDKATMNKEVTTENKKTTTQDEKVTVANNEVSTQDEKITAKNNEVATQNEKVTATNNEVTTQNEKITAKNNEVTTQNEKVMATKKEVTTQNEKDTPHLKEISMTKKEDVHDEHITEADREKELFRLAQMKLQNQQSEQAMVERQQTQQNQASNTIQNNSGSQGASGQPASQTHTGSEATQGNSKPKEMGKFKTDVLAKQIKMLQEMKQKLENVQQKSNQGKVFLNGKDQSVMTSKVGNTTDKKLTNDGAPARQKDQSVTNEKAGNTPPEGITDKKSTNGGEPKKLKEEQPAFDPYSNFRRSHLVDRIKTKKARNHKRKNIPMMPN</sequence>
<proteinExistence type="predicted"/>
<dbReference type="OrthoDB" id="5952541at2759"/>
<feature type="region of interest" description="Disordered" evidence="1">
    <location>
        <begin position="784"/>
        <end position="812"/>
    </location>
</feature>
<feature type="compositionally biased region" description="Polar residues" evidence="1">
    <location>
        <begin position="318"/>
        <end position="336"/>
    </location>
</feature>